<dbReference type="GO" id="GO:0005886">
    <property type="term" value="C:plasma membrane"/>
    <property type="evidence" value="ECO:0007669"/>
    <property type="project" value="UniProtKB-SubCell"/>
</dbReference>
<evidence type="ECO:0000256" key="3">
    <source>
        <dbReference type="ARBA" id="ARBA00008883"/>
    </source>
</evidence>
<proteinExistence type="inferred from homology"/>
<evidence type="ECO:0000256" key="14">
    <source>
        <dbReference type="ARBA" id="ARBA00023137"/>
    </source>
</evidence>
<dbReference type="PANTHER" id="PTHR32309">
    <property type="entry name" value="TYROSINE-PROTEIN KINASE"/>
    <property type="match status" value="1"/>
</dbReference>
<keyword evidence="5" id="KW-1003">Cell membrane</keyword>
<sequence length="840" mass="88526">MNQSNLPATQNYAAAASKPASPEIVQAEPALTLFEILLRNKFKMIACVVVALGLGVFYQLTTDKIFQSTAEIFIKPTKDGQHTSPLALGGLSVGQPSTHARLLESMPVLLETLKDPAVAESPTMAEIEGEGPQLRHLKKKLSVGFSKESEVVTVSFMSKVPEDTKTVLDAVLAAYLAELDIDVADATGEADSDGPRGIMDEEMLASRLMKLSEELTAAEVALEAAEIRVDEAQQAQGDLPTLASLLAEAGLNAQVHGLAEIAYLKAELARLDQQLEGMPAGWGPEHKVRAPVQRQADALRLEIANLTRNAQSTMVALLASSQKSATERVSELNSRIATQQDQAQSIASMPVDVYQWPYVPTKKIAPRGIKSMGIALFLGVFAGLLLTLWTEMKKPAAAGGAVMQAAQNLPVEVRDTTAFTPNGNATLALPSLMKGEDITAGSSETEQAPLLGTVPEVPASSRLTSPNFDKTASSIHQIRAVLQIQAGSDDMKAYAFTSPRRGAGKTSVAIGVASSLAMSGTRTLVVDCDLAGRISRGQTGKPVGQDKPNGHSSDKSAFNDRFGPIDEDGSSAENPSLDNIVIEQGYLSEDDTQELATNTTGQVGIAAVLDGAPLQDAVVQATVSGLWLLPAVHAQTRHIGKMSDAFIRDVIEQAKDHYDLVIFDTGPVPGSVEALLVTSQANGVILVVPQGESRQALDRTMSYLKVVGANVTGTVFNRVAEAKPPQPSEPAHSSVGGAAAAAAAAGSIHRNGEPVNDEMLVELEKEQAATDDDGEYLAGDAPLGSGILAAAVFSDAESEYESKNWKLEETSGEFSGSVEELFGKVNGETNDATPDTNGHA</sequence>
<evidence type="ECO:0000256" key="16">
    <source>
        <dbReference type="SAM" id="Coils"/>
    </source>
</evidence>
<dbReference type="InterPro" id="IPR005702">
    <property type="entry name" value="Wzc-like_C"/>
</dbReference>
<keyword evidence="13" id="KW-0472">Membrane</keyword>
<evidence type="ECO:0000313" key="21">
    <source>
        <dbReference type="Proteomes" id="UP000541810"/>
    </source>
</evidence>
<protein>
    <recommendedName>
        <fullName evidence="4">non-specific protein-tyrosine kinase</fullName>
        <ecNumber evidence="4">2.7.10.2</ecNumber>
    </recommendedName>
</protein>
<organism evidence="20 21">
    <name type="scientific">Algisphaera agarilytica</name>
    <dbReference type="NCBI Taxonomy" id="1385975"/>
    <lineage>
        <taxon>Bacteria</taxon>
        <taxon>Pseudomonadati</taxon>
        <taxon>Planctomycetota</taxon>
        <taxon>Phycisphaerae</taxon>
        <taxon>Phycisphaerales</taxon>
        <taxon>Phycisphaeraceae</taxon>
        <taxon>Algisphaera</taxon>
    </lineage>
</organism>
<keyword evidence="9" id="KW-0547">Nucleotide-binding</keyword>
<name>A0A7X0LLE4_9BACT</name>
<feature type="compositionally biased region" description="Basic and acidic residues" evidence="17">
    <location>
        <begin position="548"/>
        <end position="558"/>
    </location>
</feature>
<evidence type="ECO:0000256" key="15">
    <source>
        <dbReference type="ARBA" id="ARBA00051245"/>
    </source>
</evidence>
<keyword evidence="14" id="KW-0829">Tyrosine-protein kinase</keyword>
<comment type="catalytic activity">
    <reaction evidence="15">
        <text>L-tyrosyl-[protein] + ATP = O-phospho-L-tyrosyl-[protein] + ADP + H(+)</text>
        <dbReference type="Rhea" id="RHEA:10596"/>
        <dbReference type="Rhea" id="RHEA-COMP:10136"/>
        <dbReference type="Rhea" id="RHEA-COMP:20101"/>
        <dbReference type="ChEBI" id="CHEBI:15378"/>
        <dbReference type="ChEBI" id="CHEBI:30616"/>
        <dbReference type="ChEBI" id="CHEBI:46858"/>
        <dbReference type="ChEBI" id="CHEBI:61978"/>
        <dbReference type="ChEBI" id="CHEBI:456216"/>
        <dbReference type="EC" id="2.7.10.2"/>
    </reaction>
</comment>
<dbReference type="EMBL" id="JACHGY010000001">
    <property type="protein sequence ID" value="MBB6430546.1"/>
    <property type="molecule type" value="Genomic_DNA"/>
</dbReference>
<feature type="compositionally biased region" description="Low complexity" evidence="17">
    <location>
        <begin position="736"/>
        <end position="746"/>
    </location>
</feature>
<evidence type="ECO:0000313" key="20">
    <source>
        <dbReference type="EMBL" id="MBB6430546.1"/>
    </source>
</evidence>
<feature type="region of interest" description="Disordered" evidence="17">
    <location>
        <begin position="722"/>
        <end position="746"/>
    </location>
</feature>
<dbReference type="CDD" id="cd05387">
    <property type="entry name" value="BY-kinase"/>
    <property type="match status" value="1"/>
</dbReference>
<dbReference type="AlphaFoldDB" id="A0A7X0LLE4"/>
<feature type="domain" description="Polysaccharide chain length determinant N-terminal" evidence="18">
    <location>
        <begin position="32"/>
        <end position="114"/>
    </location>
</feature>
<comment type="similarity">
    <text evidence="3">Belongs to the etk/wzc family.</text>
</comment>
<dbReference type="InterPro" id="IPR050445">
    <property type="entry name" value="Bact_polysacc_biosynth/exp"/>
</dbReference>
<dbReference type="InterPro" id="IPR003856">
    <property type="entry name" value="LPS_length_determ_N"/>
</dbReference>
<evidence type="ECO:0000256" key="4">
    <source>
        <dbReference type="ARBA" id="ARBA00011903"/>
    </source>
</evidence>
<dbReference type="PANTHER" id="PTHR32309:SF13">
    <property type="entry name" value="FERRIC ENTEROBACTIN TRANSPORT PROTEIN FEPE"/>
    <property type="match status" value="1"/>
</dbReference>
<keyword evidence="21" id="KW-1185">Reference proteome</keyword>
<keyword evidence="6" id="KW-0997">Cell inner membrane</keyword>
<reference evidence="20 21" key="1">
    <citation type="submission" date="2020-08" db="EMBL/GenBank/DDBJ databases">
        <title>Genomic Encyclopedia of Type Strains, Phase IV (KMG-IV): sequencing the most valuable type-strain genomes for metagenomic binning, comparative biology and taxonomic classification.</title>
        <authorList>
            <person name="Goeker M."/>
        </authorList>
    </citation>
    <scope>NUCLEOTIDE SEQUENCE [LARGE SCALE GENOMIC DNA]</scope>
    <source>
        <strain evidence="20 21">DSM 103725</strain>
    </source>
</reference>
<evidence type="ECO:0000256" key="13">
    <source>
        <dbReference type="ARBA" id="ARBA00023136"/>
    </source>
</evidence>
<dbReference type="InterPro" id="IPR027417">
    <property type="entry name" value="P-loop_NTPase"/>
</dbReference>
<evidence type="ECO:0000256" key="2">
    <source>
        <dbReference type="ARBA" id="ARBA00007316"/>
    </source>
</evidence>
<evidence type="ECO:0000256" key="5">
    <source>
        <dbReference type="ARBA" id="ARBA00022475"/>
    </source>
</evidence>
<accession>A0A7X0LLE4</accession>
<evidence type="ECO:0000256" key="7">
    <source>
        <dbReference type="ARBA" id="ARBA00022679"/>
    </source>
</evidence>
<feature type="region of interest" description="Disordered" evidence="17">
    <location>
        <begin position="535"/>
        <end position="575"/>
    </location>
</feature>
<evidence type="ECO:0000256" key="10">
    <source>
        <dbReference type="ARBA" id="ARBA00022777"/>
    </source>
</evidence>
<comment type="caution">
    <text evidence="20">The sequence shown here is derived from an EMBL/GenBank/DDBJ whole genome shotgun (WGS) entry which is preliminary data.</text>
</comment>
<feature type="domain" description="AAA" evidence="19">
    <location>
        <begin position="493"/>
        <end position="689"/>
    </location>
</feature>
<evidence type="ECO:0000256" key="11">
    <source>
        <dbReference type="ARBA" id="ARBA00022840"/>
    </source>
</evidence>
<evidence type="ECO:0000256" key="1">
    <source>
        <dbReference type="ARBA" id="ARBA00004429"/>
    </source>
</evidence>
<dbReference type="SUPFAM" id="SSF52540">
    <property type="entry name" value="P-loop containing nucleoside triphosphate hydrolases"/>
    <property type="match status" value="1"/>
</dbReference>
<comment type="similarity">
    <text evidence="2">Belongs to the CpsD/CapB family.</text>
</comment>
<dbReference type="Pfam" id="PF02706">
    <property type="entry name" value="Wzz"/>
    <property type="match status" value="1"/>
</dbReference>
<evidence type="ECO:0000256" key="8">
    <source>
        <dbReference type="ARBA" id="ARBA00022692"/>
    </source>
</evidence>
<evidence type="ECO:0000256" key="17">
    <source>
        <dbReference type="SAM" id="MobiDB-lite"/>
    </source>
</evidence>
<keyword evidence="11" id="KW-0067">ATP-binding</keyword>
<evidence type="ECO:0000256" key="12">
    <source>
        <dbReference type="ARBA" id="ARBA00022989"/>
    </source>
</evidence>
<dbReference type="Proteomes" id="UP000541810">
    <property type="component" value="Unassembled WGS sequence"/>
</dbReference>
<evidence type="ECO:0000259" key="18">
    <source>
        <dbReference type="Pfam" id="PF02706"/>
    </source>
</evidence>
<dbReference type="Gene3D" id="3.40.50.300">
    <property type="entry name" value="P-loop containing nucleotide triphosphate hydrolases"/>
    <property type="match status" value="1"/>
</dbReference>
<gene>
    <name evidence="20" type="ORF">HNQ40_002352</name>
</gene>
<dbReference type="Pfam" id="PF13614">
    <property type="entry name" value="AAA_31"/>
    <property type="match status" value="1"/>
</dbReference>
<keyword evidence="7" id="KW-0808">Transferase</keyword>
<feature type="coiled-coil region" evidence="16">
    <location>
        <begin position="208"/>
        <end position="235"/>
    </location>
</feature>
<dbReference type="InterPro" id="IPR025669">
    <property type="entry name" value="AAA_dom"/>
</dbReference>
<keyword evidence="12" id="KW-1133">Transmembrane helix</keyword>
<dbReference type="GO" id="GO:0004713">
    <property type="term" value="F:protein tyrosine kinase activity"/>
    <property type="evidence" value="ECO:0007669"/>
    <property type="project" value="TreeGrafter"/>
</dbReference>
<comment type="subcellular location">
    <subcellularLocation>
        <location evidence="1">Cell inner membrane</location>
        <topology evidence="1">Multi-pass membrane protein</topology>
    </subcellularLocation>
</comment>
<evidence type="ECO:0000259" key="19">
    <source>
        <dbReference type="Pfam" id="PF13614"/>
    </source>
</evidence>
<keyword evidence="16" id="KW-0175">Coiled coil</keyword>
<evidence type="ECO:0000256" key="6">
    <source>
        <dbReference type="ARBA" id="ARBA00022519"/>
    </source>
</evidence>
<dbReference type="RefSeq" id="WP_184678054.1">
    <property type="nucleotide sequence ID" value="NZ_JACHGY010000001.1"/>
</dbReference>
<keyword evidence="10" id="KW-0418">Kinase</keyword>
<evidence type="ECO:0000256" key="9">
    <source>
        <dbReference type="ARBA" id="ARBA00022741"/>
    </source>
</evidence>
<keyword evidence="8" id="KW-0812">Transmembrane</keyword>
<dbReference type="EC" id="2.7.10.2" evidence="4"/>